<dbReference type="EMBL" id="CP023344">
    <property type="protein sequence ID" value="ATC63600.1"/>
    <property type="molecule type" value="Genomic_DNA"/>
</dbReference>
<evidence type="ECO:0000256" key="3">
    <source>
        <dbReference type="ARBA" id="ARBA00023315"/>
    </source>
</evidence>
<comment type="catalytic activity">
    <reaction evidence="4">
        <text>N-terminal L-lysyl-[protein] + L-leucyl-tRNA(Leu) = N-terminal L-leucyl-L-lysyl-[protein] + tRNA(Leu) + H(+)</text>
        <dbReference type="Rhea" id="RHEA:12340"/>
        <dbReference type="Rhea" id="RHEA-COMP:9613"/>
        <dbReference type="Rhea" id="RHEA-COMP:9622"/>
        <dbReference type="Rhea" id="RHEA-COMP:12670"/>
        <dbReference type="Rhea" id="RHEA-COMP:12671"/>
        <dbReference type="ChEBI" id="CHEBI:15378"/>
        <dbReference type="ChEBI" id="CHEBI:65249"/>
        <dbReference type="ChEBI" id="CHEBI:78442"/>
        <dbReference type="ChEBI" id="CHEBI:78494"/>
        <dbReference type="ChEBI" id="CHEBI:133043"/>
        <dbReference type="EC" id="2.3.2.6"/>
    </reaction>
</comment>
<dbReference type="NCBIfam" id="TIGR00667">
    <property type="entry name" value="aat"/>
    <property type="match status" value="1"/>
</dbReference>
<evidence type="ECO:0000256" key="2">
    <source>
        <dbReference type="ARBA" id="ARBA00022679"/>
    </source>
</evidence>
<dbReference type="GO" id="GO:0030163">
    <property type="term" value="P:protein catabolic process"/>
    <property type="evidence" value="ECO:0007669"/>
    <property type="project" value="UniProtKB-UniRule"/>
</dbReference>
<dbReference type="PANTHER" id="PTHR30098:SF2">
    <property type="entry name" value="LEUCYL_PHENYLALANYL-TRNA--PROTEIN TRANSFERASE"/>
    <property type="match status" value="1"/>
</dbReference>
<evidence type="ECO:0000256" key="5">
    <source>
        <dbReference type="SAM" id="MobiDB-lite"/>
    </source>
</evidence>
<evidence type="ECO:0000313" key="6">
    <source>
        <dbReference type="EMBL" id="ATC63600.1"/>
    </source>
</evidence>
<comment type="catalytic activity">
    <reaction evidence="4">
        <text>L-phenylalanyl-tRNA(Phe) + an N-terminal L-alpha-aminoacyl-[protein] = an N-terminal L-phenylalanyl-L-alpha-aminoacyl-[protein] + tRNA(Phe)</text>
        <dbReference type="Rhea" id="RHEA:43632"/>
        <dbReference type="Rhea" id="RHEA-COMP:9668"/>
        <dbReference type="Rhea" id="RHEA-COMP:9699"/>
        <dbReference type="Rhea" id="RHEA-COMP:10636"/>
        <dbReference type="Rhea" id="RHEA-COMP:10637"/>
        <dbReference type="ChEBI" id="CHEBI:78442"/>
        <dbReference type="ChEBI" id="CHEBI:78531"/>
        <dbReference type="ChEBI" id="CHEBI:78597"/>
        <dbReference type="ChEBI" id="CHEBI:83561"/>
        <dbReference type="EC" id="2.3.2.6"/>
    </reaction>
</comment>
<gene>
    <name evidence="4" type="primary">aat</name>
    <name evidence="6" type="ORF">CMV30_06325</name>
</gene>
<keyword evidence="2 4" id="KW-0808">Transferase</keyword>
<dbReference type="Gene3D" id="3.40.630.70">
    <property type="entry name" value="Leucyl/phenylalanyl-tRNA-protein transferase, C-terminal domain"/>
    <property type="match status" value="1"/>
</dbReference>
<dbReference type="GO" id="GO:0008914">
    <property type="term" value="F:leucyl-tRNA--protein transferase activity"/>
    <property type="evidence" value="ECO:0007669"/>
    <property type="project" value="UniProtKB-UniRule"/>
</dbReference>
<name>A0A290Q8T9_9BACT</name>
<keyword evidence="1 4" id="KW-0963">Cytoplasm</keyword>
<dbReference type="InterPro" id="IPR016181">
    <property type="entry name" value="Acyl_CoA_acyltransferase"/>
</dbReference>
<dbReference type="InterPro" id="IPR042221">
    <property type="entry name" value="Leu/Phe-tRNA_Trfase_N"/>
</dbReference>
<reference evidence="6 7" key="1">
    <citation type="submission" date="2017-09" db="EMBL/GenBank/DDBJ databases">
        <title>Complete genome sequence of Verrucomicrobial strain HZ-65, isolated from freshwater.</title>
        <authorList>
            <person name="Choi A."/>
        </authorList>
    </citation>
    <scope>NUCLEOTIDE SEQUENCE [LARGE SCALE GENOMIC DNA]</scope>
    <source>
        <strain evidence="6 7">HZ-65</strain>
    </source>
</reference>
<dbReference type="HAMAP" id="MF_00688">
    <property type="entry name" value="Leu_Phe_trans"/>
    <property type="match status" value="1"/>
</dbReference>
<accession>A0A290Q8T9</accession>
<organism evidence="6 7">
    <name type="scientific">Nibricoccus aquaticus</name>
    <dbReference type="NCBI Taxonomy" id="2576891"/>
    <lineage>
        <taxon>Bacteria</taxon>
        <taxon>Pseudomonadati</taxon>
        <taxon>Verrucomicrobiota</taxon>
        <taxon>Opitutia</taxon>
        <taxon>Opitutales</taxon>
        <taxon>Opitutaceae</taxon>
        <taxon>Nibricoccus</taxon>
    </lineage>
</organism>
<feature type="region of interest" description="Disordered" evidence="5">
    <location>
        <begin position="1"/>
        <end position="20"/>
    </location>
</feature>
<dbReference type="InterPro" id="IPR042203">
    <property type="entry name" value="Leu/Phe-tRNA_Trfase_C"/>
</dbReference>
<dbReference type="InterPro" id="IPR004616">
    <property type="entry name" value="Leu/Phe-tRNA_Trfase"/>
</dbReference>
<keyword evidence="7" id="KW-1185">Reference proteome</keyword>
<comment type="catalytic activity">
    <reaction evidence="4">
        <text>N-terminal L-arginyl-[protein] + L-leucyl-tRNA(Leu) = N-terminal L-leucyl-L-arginyl-[protein] + tRNA(Leu) + H(+)</text>
        <dbReference type="Rhea" id="RHEA:50416"/>
        <dbReference type="Rhea" id="RHEA-COMP:9613"/>
        <dbReference type="Rhea" id="RHEA-COMP:9622"/>
        <dbReference type="Rhea" id="RHEA-COMP:12672"/>
        <dbReference type="Rhea" id="RHEA-COMP:12673"/>
        <dbReference type="ChEBI" id="CHEBI:15378"/>
        <dbReference type="ChEBI" id="CHEBI:64719"/>
        <dbReference type="ChEBI" id="CHEBI:78442"/>
        <dbReference type="ChEBI" id="CHEBI:78494"/>
        <dbReference type="ChEBI" id="CHEBI:133044"/>
        <dbReference type="EC" id="2.3.2.6"/>
    </reaction>
</comment>
<keyword evidence="3 4" id="KW-0012">Acyltransferase</keyword>
<evidence type="ECO:0000313" key="7">
    <source>
        <dbReference type="Proteomes" id="UP000217265"/>
    </source>
</evidence>
<dbReference type="EC" id="2.3.2.6" evidence="4"/>
<dbReference type="KEGG" id="vbh:CMV30_06325"/>
<comment type="similarity">
    <text evidence="4">Belongs to the L/F-transferase family.</text>
</comment>
<dbReference type="Gene3D" id="3.30.70.3550">
    <property type="entry name" value="Leucyl/phenylalanyl-tRNA-protein transferase, N-terminal domain"/>
    <property type="match status" value="1"/>
</dbReference>
<dbReference type="SUPFAM" id="SSF55729">
    <property type="entry name" value="Acyl-CoA N-acyltransferases (Nat)"/>
    <property type="match status" value="1"/>
</dbReference>
<proteinExistence type="inferred from homology"/>
<comment type="subcellular location">
    <subcellularLocation>
        <location evidence="4">Cytoplasm</location>
    </subcellularLocation>
</comment>
<evidence type="ECO:0000256" key="4">
    <source>
        <dbReference type="HAMAP-Rule" id="MF_00688"/>
    </source>
</evidence>
<dbReference type="PANTHER" id="PTHR30098">
    <property type="entry name" value="LEUCYL/PHENYLALANYL-TRNA--PROTEIN TRANSFERASE"/>
    <property type="match status" value="1"/>
</dbReference>
<dbReference type="GO" id="GO:0005737">
    <property type="term" value="C:cytoplasm"/>
    <property type="evidence" value="ECO:0007669"/>
    <property type="project" value="UniProtKB-SubCell"/>
</dbReference>
<dbReference type="OrthoDB" id="9790282at2"/>
<comment type="function">
    <text evidence="4">Functions in the N-end rule pathway of protein degradation where it conjugates Leu, Phe and, less efficiently, Met from aminoacyl-tRNAs to the N-termini of proteins containing an N-terminal arginine or lysine.</text>
</comment>
<dbReference type="Pfam" id="PF03588">
    <property type="entry name" value="Leu_Phe_trans"/>
    <property type="match status" value="1"/>
</dbReference>
<feature type="compositionally biased region" description="Basic residues" evidence="5">
    <location>
        <begin position="1"/>
        <end position="16"/>
    </location>
</feature>
<dbReference type="Proteomes" id="UP000217265">
    <property type="component" value="Chromosome"/>
</dbReference>
<sequence>MTRPHRKARPAPRHRPPLAPYYQLPATNYCRQNRRPAAFPAPCPPAMRLTFPSLREIAAGPEEIVWTDATALTVENLRAAYRTGIFPWPSLPGELIPWCSPDPRAVLVFDELTPGRTLEKTVRRGGLTFTIDRAFSSVIAACAAAPRPGQDGTWIAPAIIAAYTALHHAGVAHSVEVWRDKKLIGGLYGVDAGGVFCGESMFHHEPNASKLAIIHLTQHLASRGSSWMDIQQLTPHMQRLGAREVPRERYLAALERELTTARALF</sequence>
<protein>
    <recommendedName>
        <fullName evidence="4">Leucyl/phenylalanyl-tRNA--protein transferase</fullName>
        <ecNumber evidence="4">2.3.2.6</ecNumber>
    </recommendedName>
    <alternativeName>
        <fullName evidence="4">L/F-transferase</fullName>
    </alternativeName>
    <alternativeName>
        <fullName evidence="4">Leucyltransferase</fullName>
    </alternativeName>
    <alternativeName>
        <fullName evidence="4">Phenyalanyltransferase</fullName>
    </alternativeName>
</protein>
<dbReference type="AlphaFoldDB" id="A0A290Q8T9"/>
<evidence type="ECO:0000256" key="1">
    <source>
        <dbReference type="ARBA" id="ARBA00022490"/>
    </source>
</evidence>